<comment type="caution">
    <text evidence="1">The sequence shown here is derived from an EMBL/GenBank/DDBJ whole genome shotgun (WGS) entry which is preliminary data.</text>
</comment>
<evidence type="ECO:0000313" key="1">
    <source>
        <dbReference type="EMBL" id="KKL06555.1"/>
    </source>
</evidence>
<sequence>MIKITVLIPRTYNDKTPVAFSEFAKYIYDIEELAGGCTIEGGIYGYFGADYGIIQD</sequence>
<gene>
    <name evidence="1" type="ORF">LCGC14_2594830</name>
</gene>
<accession>A0A0F9AAT2</accession>
<dbReference type="AlphaFoldDB" id="A0A0F9AAT2"/>
<organism evidence="1">
    <name type="scientific">marine sediment metagenome</name>
    <dbReference type="NCBI Taxonomy" id="412755"/>
    <lineage>
        <taxon>unclassified sequences</taxon>
        <taxon>metagenomes</taxon>
        <taxon>ecological metagenomes</taxon>
    </lineage>
</organism>
<proteinExistence type="predicted"/>
<dbReference type="EMBL" id="LAZR01043655">
    <property type="protein sequence ID" value="KKL06555.1"/>
    <property type="molecule type" value="Genomic_DNA"/>
</dbReference>
<feature type="non-terminal residue" evidence="1">
    <location>
        <position position="56"/>
    </location>
</feature>
<protein>
    <submittedName>
        <fullName evidence="1">Uncharacterized protein</fullName>
    </submittedName>
</protein>
<reference evidence="1" key="1">
    <citation type="journal article" date="2015" name="Nature">
        <title>Complex archaea that bridge the gap between prokaryotes and eukaryotes.</title>
        <authorList>
            <person name="Spang A."/>
            <person name="Saw J.H."/>
            <person name="Jorgensen S.L."/>
            <person name="Zaremba-Niedzwiedzka K."/>
            <person name="Martijn J."/>
            <person name="Lind A.E."/>
            <person name="van Eijk R."/>
            <person name="Schleper C."/>
            <person name="Guy L."/>
            <person name="Ettema T.J."/>
        </authorList>
    </citation>
    <scope>NUCLEOTIDE SEQUENCE</scope>
</reference>
<name>A0A0F9AAT2_9ZZZZ</name>